<comment type="caution">
    <text evidence="2">The sequence shown here is derived from an EMBL/GenBank/DDBJ whole genome shotgun (WGS) entry which is preliminary data.</text>
</comment>
<reference evidence="2 3" key="1">
    <citation type="journal article" date="2022" name="Nat. Plants">
        <title>Genomes of leafy and leafless Platanthera orchids illuminate the evolution of mycoheterotrophy.</title>
        <authorList>
            <person name="Li M.H."/>
            <person name="Liu K.W."/>
            <person name="Li Z."/>
            <person name="Lu H.C."/>
            <person name="Ye Q.L."/>
            <person name="Zhang D."/>
            <person name="Wang J.Y."/>
            <person name="Li Y.F."/>
            <person name="Zhong Z.M."/>
            <person name="Liu X."/>
            <person name="Yu X."/>
            <person name="Liu D.K."/>
            <person name="Tu X.D."/>
            <person name="Liu B."/>
            <person name="Hao Y."/>
            <person name="Liao X.Y."/>
            <person name="Jiang Y.T."/>
            <person name="Sun W.H."/>
            <person name="Chen J."/>
            <person name="Chen Y.Q."/>
            <person name="Ai Y."/>
            <person name="Zhai J.W."/>
            <person name="Wu S.S."/>
            <person name="Zhou Z."/>
            <person name="Hsiao Y.Y."/>
            <person name="Wu W.L."/>
            <person name="Chen Y.Y."/>
            <person name="Lin Y.F."/>
            <person name="Hsu J.L."/>
            <person name="Li C.Y."/>
            <person name="Wang Z.W."/>
            <person name="Zhao X."/>
            <person name="Zhong W.Y."/>
            <person name="Ma X.K."/>
            <person name="Ma L."/>
            <person name="Huang J."/>
            <person name="Chen G.Z."/>
            <person name="Huang M.Z."/>
            <person name="Huang L."/>
            <person name="Peng D.H."/>
            <person name="Luo Y.B."/>
            <person name="Zou S.Q."/>
            <person name="Chen S.P."/>
            <person name="Lan S."/>
            <person name="Tsai W.C."/>
            <person name="Van de Peer Y."/>
            <person name="Liu Z.J."/>
        </authorList>
    </citation>
    <scope>NUCLEOTIDE SEQUENCE [LARGE SCALE GENOMIC DNA]</scope>
    <source>
        <strain evidence="2">Lor288</strain>
    </source>
</reference>
<name>A0ABR2M466_9ASPA</name>
<protein>
    <submittedName>
        <fullName evidence="2">Topless-related protein 1</fullName>
    </submittedName>
</protein>
<evidence type="ECO:0000313" key="3">
    <source>
        <dbReference type="Proteomes" id="UP001412067"/>
    </source>
</evidence>
<gene>
    <name evidence="2" type="primary">TPR1</name>
    <name evidence="2" type="ORF">KSP40_PGU008611</name>
</gene>
<dbReference type="EMBL" id="JBBWWR010000012">
    <property type="protein sequence ID" value="KAK8958907.1"/>
    <property type="molecule type" value="Genomic_DNA"/>
</dbReference>
<sequence length="178" mass="20331">MVPSKDPAHEISDQVMEEANLQETEEEIPMTKDKNIQEIFFCCCGEEKLFVGTNVDNIGLWEDGTRERLVQKNSKVWELGTCSMSFRENSQRRYIMVLRGVMGQIDTYLVTYHRTVTSYRRATLKFNGSFRAQPPKPSNHRPTRGHAVTDSLSPSDRMLHRAVADVSYDTTPTSIAAR</sequence>
<feature type="region of interest" description="Disordered" evidence="1">
    <location>
        <begin position="130"/>
        <end position="153"/>
    </location>
</feature>
<accession>A0ABR2M466</accession>
<keyword evidence="3" id="KW-1185">Reference proteome</keyword>
<evidence type="ECO:0000256" key="1">
    <source>
        <dbReference type="SAM" id="MobiDB-lite"/>
    </source>
</evidence>
<organism evidence="2 3">
    <name type="scientific">Platanthera guangdongensis</name>
    <dbReference type="NCBI Taxonomy" id="2320717"/>
    <lineage>
        <taxon>Eukaryota</taxon>
        <taxon>Viridiplantae</taxon>
        <taxon>Streptophyta</taxon>
        <taxon>Embryophyta</taxon>
        <taxon>Tracheophyta</taxon>
        <taxon>Spermatophyta</taxon>
        <taxon>Magnoliopsida</taxon>
        <taxon>Liliopsida</taxon>
        <taxon>Asparagales</taxon>
        <taxon>Orchidaceae</taxon>
        <taxon>Orchidoideae</taxon>
        <taxon>Orchideae</taxon>
        <taxon>Orchidinae</taxon>
        <taxon>Platanthera</taxon>
    </lineage>
</organism>
<evidence type="ECO:0000313" key="2">
    <source>
        <dbReference type="EMBL" id="KAK8958907.1"/>
    </source>
</evidence>
<proteinExistence type="predicted"/>
<dbReference type="Proteomes" id="UP001412067">
    <property type="component" value="Unassembled WGS sequence"/>
</dbReference>